<dbReference type="InterPro" id="IPR001611">
    <property type="entry name" value="Leu-rich_rpt"/>
</dbReference>
<dbReference type="Gene3D" id="1.10.8.10">
    <property type="entry name" value="DNA helicase RuvA subunit, C-terminal domain"/>
    <property type="match status" value="1"/>
</dbReference>
<dbReference type="Proteomes" id="UP000694924">
    <property type="component" value="Unplaced"/>
</dbReference>
<keyword evidence="10" id="KW-1185">Reference proteome</keyword>
<dbReference type="InterPro" id="IPR030217">
    <property type="entry name" value="NXF_fam"/>
</dbReference>
<dbReference type="GeneID" id="107065777"/>
<comment type="similarity">
    <text evidence="2">Belongs to the NXF family.</text>
</comment>
<organism evidence="10 11">
    <name type="scientific">Polistes dominula</name>
    <name type="common">European paper wasp</name>
    <name type="synonym">Vespa dominula</name>
    <dbReference type="NCBI Taxonomy" id="743375"/>
    <lineage>
        <taxon>Eukaryota</taxon>
        <taxon>Metazoa</taxon>
        <taxon>Ecdysozoa</taxon>
        <taxon>Arthropoda</taxon>
        <taxon>Hexapoda</taxon>
        <taxon>Insecta</taxon>
        <taxon>Pterygota</taxon>
        <taxon>Neoptera</taxon>
        <taxon>Endopterygota</taxon>
        <taxon>Hymenoptera</taxon>
        <taxon>Apocrita</taxon>
        <taxon>Aculeata</taxon>
        <taxon>Vespoidea</taxon>
        <taxon>Vespidae</taxon>
        <taxon>Polistinae</taxon>
        <taxon>Polistini</taxon>
        <taxon>Polistes</taxon>
    </lineage>
</organism>
<evidence type="ECO:0000313" key="11">
    <source>
        <dbReference type="RefSeq" id="XP_015175243.1"/>
    </source>
</evidence>
<keyword evidence="3" id="KW-0813">Transport</keyword>
<feature type="domain" description="TAP-C" evidence="9">
    <location>
        <begin position="474"/>
        <end position="529"/>
    </location>
</feature>
<comment type="subcellular location">
    <subcellularLocation>
        <location evidence="1">Nucleus</location>
    </subcellularLocation>
</comment>
<evidence type="ECO:0000259" key="8">
    <source>
        <dbReference type="PROSITE" id="PS50177"/>
    </source>
</evidence>
<evidence type="ECO:0000256" key="5">
    <source>
        <dbReference type="ARBA" id="ARBA00022737"/>
    </source>
</evidence>
<accession>A0ABM1I4V6</accession>
<dbReference type="PROSITE" id="PS51450">
    <property type="entry name" value="LRR"/>
    <property type="match status" value="1"/>
</dbReference>
<evidence type="ECO:0000256" key="7">
    <source>
        <dbReference type="ARBA" id="ARBA00023242"/>
    </source>
</evidence>
<sequence length="534" mass="62311">MQSNLHSYILDSSMAIKLVMGPINDYPEHMLIDSLNIWHEFKVIKGALYDKEDVLKGILNSVEPAHLLPVKYQVRGEDSYFIANNCGPAIESLCRSSLIIKIPDGNHLILTIVLGFALVTDLTINIQPLLLNTLTKRYDFNKKLLDLEAFHKDADLYKTIYCPLSHQTNLEHILTVAKSKFTTIKYLNLKRNELSILDGLKLLDLNSLKYLDLRYNNLLNMKDLNILQDVMIRKLWLDGNPLCENYSSAKQYISSAMIYCPHIIELDGASVCNSTCPITHNEYFKNNTRRELVYKFVRHFFNLFDQEDRNILKGLYGKQALYSLSFNIPFSVAHKKNLVQYTKSRNILKVTNSNKRRKFLYYGENNILNTINELPKTYHYQNSFQYDLMYEDNERLMISVTGLFMNKNDNNQILSFNRTFVLWIGPDNEYNIINDQICINDAPENQTLINTIIELNDTDSTDNKDFIPECFSPKEKCEIITEFEQISKLKKEWCEQYLLKEHWNLRQSIQNFMIDFKNNALPLDAFNTSIINSR</sequence>
<evidence type="ECO:0000256" key="2">
    <source>
        <dbReference type="ARBA" id="ARBA00009285"/>
    </source>
</evidence>
<keyword evidence="5" id="KW-0677">Repeat</keyword>
<dbReference type="PANTHER" id="PTHR10662:SF22">
    <property type="entry name" value="NUCLEAR RNA EXPORT FACTOR 1"/>
    <property type="match status" value="1"/>
</dbReference>
<reference evidence="11" key="1">
    <citation type="submission" date="2025-08" db="UniProtKB">
        <authorList>
            <consortium name="RefSeq"/>
        </authorList>
    </citation>
    <scope>IDENTIFICATION</scope>
    <source>
        <tissue evidence="11">Whole body</tissue>
    </source>
</reference>
<dbReference type="PROSITE" id="PS51281">
    <property type="entry name" value="TAP_C"/>
    <property type="match status" value="1"/>
</dbReference>
<proteinExistence type="inferred from homology"/>
<dbReference type="Pfam" id="PF22602">
    <property type="entry name" value="NXF_NTF2"/>
    <property type="match status" value="1"/>
</dbReference>
<dbReference type="SUPFAM" id="SSF46934">
    <property type="entry name" value="UBA-like"/>
    <property type="match status" value="1"/>
</dbReference>
<evidence type="ECO:0000256" key="4">
    <source>
        <dbReference type="ARBA" id="ARBA00022614"/>
    </source>
</evidence>
<evidence type="ECO:0000256" key="1">
    <source>
        <dbReference type="ARBA" id="ARBA00004123"/>
    </source>
</evidence>
<evidence type="ECO:0000256" key="6">
    <source>
        <dbReference type="ARBA" id="ARBA00022816"/>
    </source>
</evidence>
<keyword evidence="4" id="KW-0433">Leucine-rich repeat</keyword>
<dbReference type="InterPro" id="IPR005637">
    <property type="entry name" value="TAP_C_dom"/>
</dbReference>
<dbReference type="PROSITE" id="PS50177">
    <property type="entry name" value="NTF2_DOMAIN"/>
    <property type="match status" value="1"/>
</dbReference>
<dbReference type="SUPFAM" id="SSF54427">
    <property type="entry name" value="NTF2-like"/>
    <property type="match status" value="1"/>
</dbReference>
<dbReference type="InterPro" id="IPR002075">
    <property type="entry name" value="NTF2_dom"/>
</dbReference>
<dbReference type="InterPro" id="IPR057125">
    <property type="entry name" value="NXF1/2/3/5-like_LRR"/>
</dbReference>
<dbReference type="PANTHER" id="PTHR10662">
    <property type="entry name" value="NUCLEAR RNA EXPORT FACTOR"/>
    <property type="match status" value="1"/>
</dbReference>
<dbReference type="SUPFAM" id="SSF54928">
    <property type="entry name" value="RNA-binding domain, RBD"/>
    <property type="match status" value="1"/>
</dbReference>
<dbReference type="RefSeq" id="XP_015175243.1">
    <property type="nucleotide sequence ID" value="XM_015319757.1"/>
</dbReference>
<gene>
    <name evidence="11" type="primary">LOC107065777</name>
</gene>
<dbReference type="Pfam" id="PF24048">
    <property type="entry name" value="LRR_NXF1-5"/>
    <property type="match status" value="1"/>
</dbReference>
<dbReference type="Pfam" id="PF03943">
    <property type="entry name" value="TAP_C"/>
    <property type="match status" value="1"/>
</dbReference>
<dbReference type="InterPro" id="IPR009060">
    <property type="entry name" value="UBA-like_sf"/>
</dbReference>
<evidence type="ECO:0000313" key="10">
    <source>
        <dbReference type="Proteomes" id="UP000694924"/>
    </source>
</evidence>
<dbReference type="InterPro" id="IPR032710">
    <property type="entry name" value="NTF2-like_dom_sf"/>
</dbReference>
<dbReference type="SUPFAM" id="SSF52058">
    <property type="entry name" value="L domain-like"/>
    <property type="match status" value="1"/>
</dbReference>
<keyword evidence="7" id="KW-0539">Nucleus</keyword>
<protein>
    <submittedName>
        <fullName evidence="11">Nuclear RNA export factor 1-like</fullName>
    </submittedName>
</protein>
<dbReference type="Gene3D" id="3.10.450.50">
    <property type="match status" value="1"/>
</dbReference>
<dbReference type="InterPro" id="IPR032675">
    <property type="entry name" value="LRR_dom_sf"/>
</dbReference>
<name>A0ABM1I4V6_POLDO</name>
<keyword evidence="6" id="KW-0509">mRNA transport</keyword>
<feature type="domain" description="NTF2" evidence="8">
    <location>
        <begin position="292"/>
        <end position="439"/>
    </location>
</feature>
<dbReference type="Gene3D" id="3.80.10.10">
    <property type="entry name" value="Ribonuclease Inhibitor"/>
    <property type="match status" value="1"/>
</dbReference>
<dbReference type="InterPro" id="IPR018222">
    <property type="entry name" value="Nuclear_transport_factor_2_euk"/>
</dbReference>
<evidence type="ECO:0000259" key="9">
    <source>
        <dbReference type="PROSITE" id="PS51281"/>
    </source>
</evidence>
<evidence type="ECO:0000256" key="3">
    <source>
        <dbReference type="ARBA" id="ARBA00022448"/>
    </source>
</evidence>
<dbReference type="InterPro" id="IPR035979">
    <property type="entry name" value="RBD_domain_sf"/>
</dbReference>